<comment type="caution">
    <text evidence="1">The sequence shown here is derived from an EMBL/GenBank/DDBJ whole genome shotgun (WGS) entry which is preliminary data.</text>
</comment>
<evidence type="ECO:0000313" key="1">
    <source>
        <dbReference type="EMBL" id="KAF0763973.1"/>
    </source>
</evidence>
<dbReference type="Proteomes" id="UP000478052">
    <property type="component" value="Unassembled WGS sequence"/>
</dbReference>
<gene>
    <name evidence="1" type="ORF">FWK35_00004617</name>
</gene>
<proteinExistence type="predicted"/>
<sequence length="112" mass="12748">MKLSKKNIHTSQKCILVHLNRHKVLAFVIFQDNITLLHKLPPETCIFSAKTQAIYEAIILVKTITSNHILILSDSLSALLALQTKLRKVYKKILKSTKKKTSNLCGYHHMLA</sequence>
<keyword evidence="2" id="KW-1185">Reference proteome</keyword>
<accession>A0A6G0Z0Y6</accession>
<dbReference type="EMBL" id="VUJU01001755">
    <property type="protein sequence ID" value="KAF0763973.1"/>
    <property type="molecule type" value="Genomic_DNA"/>
</dbReference>
<name>A0A6G0Z0Y6_APHCR</name>
<evidence type="ECO:0000313" key="2">
    <source>
        <dbReference type="Proteomes" id="UP000478052"/>
    </source>
</evidence>
<organism evidence="1 2">
    <name type="scientific">Aphis craccivora</name>
    <name type="common">Cowpea aphid</name>
    <dbReference type="NCBI Taxonomy" id="307492"/>
    <lineage>
        <taxon>Eukaryota</taxon>
        <taxon>Metazoa</taxon>
        <taxon>Ecdysozoa</taxon>
        <taxon>Arthropoda</taxon>
        <taxon>Hexapoda</taxon>
        <taxon>Insecta</taxon>
        <taxon>Pterygota</taxon>
        <taxon>Neoptera</taxon>
        <taxon>Paraneoptera</taxon>
        <taxon>Hemiptera</taxon>
        <taxon>Sternorrhyncha</taxon>
        <taxon>Aphidomorpha</taxon>
        <taxon>Aphidoidea</taxon>
        <taxon>Aphididae</taxon>
        <taxon>Aphidini</taxon>
        <taxon>Aphis</taxon>
        <taxon>Aphis</taxon>
    </lineage>
</organism>
<reference evidence="1 2" key="1">
    <citation type="submission" date="2019-08" db="EMBL/GenBank/DDBJ databases">
        <title>Whole genome of Aphis craccivora.</title>
        <authorList>
            <person name="Voronova N.V."/>
            <person name="Shulinski R.S."/>
            <person name="Bandarenka Y.V."/>
            <person name="Zhorov D.G."/>
            <person name="Warner D."/>
        </authorList>
    </citation>
    <scope>NUCLEOTIDE SEQUENCE [LARGE SCALE GENOMIC DNA]</scope>
    <source>
        <strain evidence="1">180601</strain>
        <tissue evidence="1">Whole Body</tissue>
    </source>
</reference>
<dbReference type="AlphaFoldDB" id="A0A6G0Z0Y6"/>
<protein>
    <submittedName>
        <fullName evidence="1">RNase H domain-containing protein</fullName>
    </submittedName>
</protein>